<name>A0A564YHV7_HYMDI</name>
<feature type="region of interest" description="Disordered" evidence="1">
    <location>
        <begin position="133"/>
        <end position="168"/>
    </location>
</feature>
<proteinExistence type="predicted"/>
<evidence type="ECO:0000256" key="1">
    <source>
        <dbReference type="SAM" id="MobiDB-lite"/>
    </source>
</evidence>
<dbReference type="AlphaFoldDB" id="A0A564YHV7"/>
<protein>
    <submittedName>
        <fullName evidence="2">Uncharacterized protein</fullName>
    </submittedName>
</protein>
<gene>
    <name evidence="2" type="ORF">WMSIL1_LOCUS6509</name>
</gene>
<reference evidence="2 3" key="1">
    <citation type="submission" date="2019-07" db="EMBL/GenBank/DDBJ databases">
        <authorList>
            <person name="Jastrzebski P J."/>
            <person name="Paukszto L."/>
            <person name="Jastrzebski P J."/>
        </authorList>
    </citation>
    <scope>NUCLEOTIDE SEQUENCE [LARGE SCALE GENOMIC DNA]</scope>
    <source>
        <strain evidence="2 3">WMS-il1</strain>
    </source>
</reference>
<evidence type="ECO:0000313" key="2">
    <source>
        <dbReference type="EMBL" id="VUZ46871.1"/>
    </source>
</evidence>
<dbReference type="EMBL" id="CABIJS010000222">
    <property type="protein sequence ID" value="VUZ46871.1"/>
    <property type="molecule type" value="Genomic_DNA"/>
</dbReference>
<dbReference type="Proteomes" id="UP000321570">
    <property type="component" value="Unassembled WGS sequence"/>
</dbReference>
<keyword evidence="3" id="KW-1185">Reference proteome</keyword>
<organism evidence="2 3">
    <name type="scientific">Hymenolepis diminuta</name>
    <name type="common">Rat tapeworm</name>
    <dbReference type="NCBI Taxonomy" id="6216"/>
    <lineage>
        <taxon>Eukaryota</taxon>
        <taxon>Metazoa</taxon>
        <taxon>Spiralia</taxon>
        <taxon>Lophotrochozoa</taxon>
        <taxon>Platyhelminthes</taxon>
        <taxon>Cestoda</taxon>
        <taxon>Eucestoda</taxon>
        <taxon>Cyclophyllidea</taxon>
        <taxon>Hymenolepididae</taxon>
        <taxon>Hymenolepis</taxon>
    </lineage>
</organism>
<evidence type="ECO:0000313" key="3">
    <source>
        <dbReference type="Proteomes" id="UP000321570"/>
    </source>
</evidence>
<accession>A0A564YHV7</accession>
<sequence length="281" mass="31577">MKKGVSPQIGPFFSVNEIGPIQLDPCSLNICQQYACSNSPFEIPRFYSGDEAIRYMVPNSSDNRFLILYPNSGNIRLNGTSERRVESGTQTTQVQTDAQVTDLSASPEAPTVTKKYQHPGFILLSVKHEKVREAPPPNRKISNGHKGSGVPTHKISRKRPRKMTPSSLNSGALFVDGVGFLSAEDASRFTSNMTEQSSSLSRFRVTRIADASSWWIPNNSSMNISVHDLKTSSLPDFVTRQYQKMQSDVSYTSQDRTRWIRDIRKYMEPNFLTKISEDTPM</sequence>